<reference evidence="1 2" key="1">
    <citation type="submission" date="2018-04" db="EMBL/GenBank/DDBJ databases">
        <title>Genomic Encyclopedia of Type Strains, Phase IV (KMG-IV): sequencing the most valuable type-strain genomes for metagenomic binning, comparative biology and taxonomic classification.</title>
        <authorList>
            <person name="Goeker M."/>
        </authorList>
    </citation>
    <scope>NUCLEOTIDE SEQUENCE [LARGE SCALE GENOMIC DNA]</scope>
    <source>
        <strain evidence="1 2">DSM 28520</strain>
    </source>
</reference>
<comment type="caution">
    <text evidence="1">The sequence shown here is derived from an EMBL/GenBank/DDBJ whole genome shotgun (WGS) entry which is preliminary data.</text>
</comment>
<dbReference type="AlphaFoldDB" id="A0A2U1FJI0"/>
<proteinExistence type="predicted"/>
<sequence>MMISLFILLGAKKVFNTEEPFRFVLNKRFFAGRSERETKSEWKFEES</sequence>
<protein>
    <submittedName>
        <fullName evidence="1">Uncharacterized protein</fullName>
    </submittedName>
</protein>
<evidence type="ECO:0000313" key="2">
    <source>
        <dbReference type="Proteomes" id="UP000245462"/>
    </source>
</evidence>
<evidence type="ECO:0000313" key="1">
    <source>
        <dbReference type="EMBL" id="PVZ12160.1"/>
    </source>
</evidence>
<dbReference type="EMBL" id="QEKY01000005">
    <property type="protein sequence ID" value="PVZ12160.1"/>
    <property type="molecule type" value="Genomic_DNA"/>
</dbReference>
<keyword evidence="2" id="KW-1185">Reference proteome</keyword>
<dbReference type="Proteomes" id="UP000245462">
    <property type="component" value="Unassembled WGS sequence"/>
</dbReference>
<accession>A0A2U1FJI0</accession>
<gene>
    <name evidence="1" type="ORF">C7382_10546</name>
</gene>
<organism evidence="1 2">
    <name type="scientific">Porphyromonas loveana</name>
    <dbReference type="NCBI Taxonomy" id="1884669"/>
    <lineage>
        <taxon>Bacteria</taxon>
        <taxon>Pseudomonadati</taxon>
        <taxon>Bacteroidota</taxon>
        <taxon>Bacteroidia</taxon>
        <taxon>Bacteroidales</taxon>
        <taxon>Porphyromonadaceae</taxon>
        <taxon>Porphyromonas</taxon>
    </lineage>
</organism>
<name>A0A2U1FJI0_9PORP</name>